<dbReference type="Gene3D" id="1.20.58.2190">
    <property type="match status" value="1"/>
</dbReference>
<dbReference type="SUPFAM" id="SSF143503">
    <property type="entry name" value="PUG domain-like"/>
    <property type="match status" value="1"/>
</dbReference>
<feature type="region of interest" description="Disordered" evidence="4">
    <location>
        <begin position="145"/>
        <end position="164"/>
    </location>
</feature>
<dbReference type="SMART" id="SM00580">
    <property type="entry name" value="PUG"/>
    <property type="match status" value="1"/>
</dbReference>
<accession>A0A813L0Q1</accession>
<evidence type="ECO:0000313" key="8">
    <source>
        <dbReference type="Proteomes" id="UP000626109"/>
    </source>
</evidence>
<dbReference type="Proteomes" id="UP000626109">
    <property type="component" value="Unassembled WGS sequence"/>
</dbReference>
<keyword evidence="2 5" id="KW-1133">Transmembrane helix</keyword>
<organism evidence="7 8">
    <name type="scientific">Polarella glacialis</name>
    <name type="common">Dinoflagellate</name>
    <dbReference type="NCBI Taxonomy" id="89957"/>
    <lineage>
        <taxon>Eukaryota</taxon>
        <taxon>Sar</taxon>
        <taxon>Alveolata</taxon>
        <taxon>Dinophyceae</taxon>
        <taxon>Suessiales</taxon>
        <taxon>Suessiaceae</taxon>
        <taxon>Polarella</taxon>
    </lineage>
</organism>
<evidence type="ECO:0000256" key="4">
    <source>
        <dbReference type="SAM" id="MobiDB-lite"/>
    </source>
</evidence>
<dbReference type="InterPro" id="IPR036339">
    <property type="entry name" value="PUB-like_dom_sf"/>
</dbReference>
<proteinExistence type="predicted"/>
<gene>
    <name evidence="7" type="ORF">PGLA2088_LOCUS39487</name>
</gene>
<comment type="caution">
    <text evidence="7">The sequence shown here is derived from an EMBL/GenBank/DDBJ whole genome shotgun (WGS) entry which is preliminary data.</text>
</comment>
<feature type="transmembrane region" description="Helical" evidence="5">
    <location>
        <begin position="373"/>
        <end position="397"/>
    </location>
</feature>
<dbReference type="Gene3D" id="1.20.1560.10">
    <property type="entry name" value="ABC transporter type 1, transmembrane domain"/>
    <property type="match status" value="1"/>
</dbReference>
<name>A0A813L0Q1_POLGL</name>
<feature type="transmembrane region" description="Helical" evidence="5">
    <location>
        <begin position="299"/>
        <end position="320"/>
    </location>
</feature>
<keyword evidence="3 5" id="KW-0472">Membrane</keyword>
<sequence length="613" mass="68382">MGYGGYSPGNQVAEAKTPLQQALHALPLAQAQETLDLIERLTRNVVHSPKEEKFRKIKLSNPKIAAAITNVPFAVDALKEMGWVDDEEGLMLPATTRLEHHPAVVAIIDAKAHFTKEAEVQRRREAVARKVVDPEKEELMRKMAEDRVEKKSDGPVTQDSKAKKLGDGPNIVRVALLVCERFFQVDWWKLARNKVWRDKPTELEGAPEILALAEWLQGTQPKQWPLLAKNKTSSVLEASLVSCSWSFVVFTWRRLRPVGPAVLMVIYGLMPASISFLNGLVVGVVVQKDSDYNLEERKHLLLLYSFLYWVVHQISTRTFYKFELDVPEMSLRNHLRHVVMRSLLRLQGEAAARFPPGESAAVLGECVTDAVDFLWSVLFTAIQLVTQYVTLTATIFVSVRHASLHARGLLPLFCVLIPAAKFALFFSRLRPCSDLASRQTQWELNMYGMAVEQVARSRERMSVALEAEVSQAANDFAQVAFVYRKRAFHSYFMDLVNQDTISEFSIFFQVTALVVTGLEVIDGSVGIDEFTILTSAIVALNNATDSALSILVGLPHGHAALLRIADVINSDDSHNNNNDNNNNNSHAGVEHAYGSESQSGSDTEEGSDKNICF</sequence>
<feature type="transmembrane region" description="Helical" evidence="5">
    <location>
        <begin position="409"/>
        <end position="429"/>
    </location>
</feature>
<evidence type="ECO:0000256" key="3">
    <source>
        <dbReference type="ARBA" id="ARBA00023136"/>
    </source>
</evidence>
<dbReference type="PANTHER" id="PTHR47694:SF1">
    <property type="entry name" value="PLANT UBX DOMAIN-CONTAINING PROTEIN 2"/>
    <property type="match status" value="1"/>
</dbReference>
<feature type="domain" description="PUB" evidence="6">
    <location>
        <begin position="30"/>
        <end position="95"/>
    </location>
</feature>
<evidence type="ECO:0000259" key="6">
    <source>
        <dbReference type="Pfam" id="PF09409"/>
    </source>
</evidence>
<dbReference type="PANTHER" id="PTHR47694">
    <property type="entry name" value="PLANT UBX DOMAIN-CONTAINING PROTEIN 2"/>
    <property type="match status" value="1"/>
</dbReference>
<dbReference type="SUPFAM" id="SSF90123">
    <property type="entry name" value="ABC transporter transmembrane region"/>
    <property type="match status" value="1"/>
</dbReference>
<dbReference type="GO" id="GO:0005524">
    <property type="term" value="F:ATP binding"/>
    <property type="evidence" value="ECO:0007669"/>
    <property type="project" value="InterPro"/>
</dbReference>
<dbReference type="InterPro" id="IPR036640">
    <property type="entry name" value="ABC1_TM_sf"/>
</dbReference>
<evidence type="ECO:0000313" key="7">
    <source>
        <dbReference type="EMBL" id="CAE8717323.1"/>
    </source>
</evidence>
<evidence type="ECO:0000256" key="1">
    <source>
        <dbReference type="ARBA" id="ARBA00022692"/>
    </source>
</evidence>
<dbReference type="GO" id="GO:0016020">
    <property type="term" value="C:membrane"/>
    <property type="evidence" value="ECO:0007669"/>
    <property type="project" value="InterPro"/>
</dbReference>
<keyword evidence="1 5" id="KW-0812">Transmembrane</keyword>
<dbReference type="EMBL" id="CAJNNW010033140">
    <property type="protein sequence ID" value="CAE8717323.1"/>
    <property type="molecule type" value="Genomic_DNA"/>
</dbReference>
<evidence type="ECO:0000256" key="2">
    <source>
        <dbReference type="ARBA" id="ARBA00022989"/>
    </source>
</evidence>
<dbReference type="InterPro" id="IPR018997">
    <property type="entry name" value="PUB_domain"/>
</dbReference>
<dbReference type="Pfam" id="PF09409">
    <property type="entry name" value="PUB"/>
    <property type="match status" value="1"/>
</dbReference>
<dbReference type="CDD" id="cd09212">
    <property type="entry name" value="PUB"/>
    <property type="match status" value="1"/>
</dbReference>
<feature type="transmembrane region" description="Helical" evidence="5">
    <location>
        <begin position="264"/>
        <end position="287"/>
    </location>
</feature>
<protein>
    <recommendedName>
        <fullName evidence="6">PUB domain-containing protein</fullName>
    </recommendedName>
</protein>
<evidence type="ECO:0000256" key="5">
    <source>
        <dbReference type="SAM" id="Phobius"/>
    </source>
</evidence>
<dbReference type="AlphaFoldDB" id="A0A813L0Q1"/>
<reference evidence="7" key="1">
    <citation type="submission" date="2021-02" db="EMBL/GenBank/DDBJ databases">
        <authorList>
            <person name="Dougan E. K."/>
            <person name="Rhodes N."/>
            <person name="Thang M."/>
            <person name="Chan C."/>
        </authorList>
    </citation>
    <scope>NUCLEOTIDE SEQUENCE</scope>
</reference>
<feature type="compositionally biased region" description="Low complexity" evidence="4">
    <location>
        <begin position="575"/>
        <end position="586"/>
    </location>
</feature>
<feature type="region of interest" description="Disordered" evidence="4">
    <location>
        <begin position="573"/>
        <end position="613"/>
    </location>
</feature>